<dbReference type="EMBL" id="AHZU02001703">
    <property type="protein sequence ID" value="KFG29705.1"/>
    <property type="molecule type" value="Genomic_DNA"/>
</dbReference>
<accession>A0A086JC37</accession>
<protein>
    <submittedName>
        <fullName evidence="1">Uncharacterized protein</fullName>
    </submittedName>
</protein>
<evidence type="ECO:0000313" key="2">
    <source>
        <dbReference type="Proteomes" id="UP000028837"/>
    </source>
</evidence>
<organism evidence="1 2">
    <name type="scientific">Toxoplasma gondii GAB2-2007-GAL-DOM2</name>
    <dbReference type="NCBI Taxonomy" id="1130820"/>
    <lineage>
        <taxon>Eukaryota</taxon>
        <taxon>Sar</taxon>
        <taxon>Alveolata</taxon>
        <taxon>Apicomplexa</taxon>
        <taxon>Conoidasida</taxon>
        <taxon>Coccidia</taxon>
        <taxon>Eucoccidiorida</taxon>
        <taxon>Eimeriorina</taxon>
        <taxon>Sarcocystidae</taxon>
        <taxon>Toxoplasma</taxon>
    </lineage>
</organism>
<dbReference type="VEuPathDB" id="ToxoDB:TGDOM2_252295"/>
<dbReference type="Proteomes" id="UP000028837">
    <property type="component" value="Unassembled WGS sequence"/>
</dbReference>
<reference evidence="1 2" key="1">
    <citation type="submission" date="2014-02" db="EMBL/GenBank/DDBJ databases">
        <authorList>
            <person name="Sibley D."/>
            <person name="Venepally P."/>
            <person name="Karamycheva S."/>
            <person name="Hadjithomas M."/>
            <person name="Khan A."/>
            <person name="Brunk B."/>
            <person name="Roos D."/>
            <person name="Caler E."/>
            <person name="Lorenzi H."/>
        </authorList>
    </citation>
    <scope>NUCLEOTIDE SEQUENCE [LARGE SCALE GENOMIC DNA]</scope>
    <source>
        <strain evidence="1 2">GAB2-2007-GAL-DOM2</strain>
    </source>
</reference>
<sequence>MVMHPWPVKTVNVRPQVLLGKEEASQRSWSLVKKYSHLFLLRTPSFLHLLLHLGYKFIVAYTRGNVAAHSGLQSVAPDCVGDAGERKKQPLCPTLSRALLNWKRKANKSGTHSRSSRAVGFLVLVYAPDNLLLRGAPLAFTPMGARAPSSARDLYVSTKFPSCKAFIDSSATDTVTSRTLKRNDAILWRSLASPTTYSPPAADVSEASGSDSSLFNACAISSINAALFVNNRSAPPAPALPCRSGPIPLAKGSFGTGDSVPFADAEALRIRGRPSM</sequence>
<dbReference type="AlphaFoldDB" id="A0A086JC37"/>
<comment type="caution">
    <text evidence="1">The sequence shown here is derived from an EMBL/GenBank/DDBJ whole genome shotgun (WGS) entry which is preliminary data.</text>
</comment>
<proteinExistence type="predicted"/>
<name>A0A086JC37_TOXGO</name>
<gene>
    <name evidence="1" type="ORF">TGDOM2_252295</name>
</gene>
<evidence type="ECO:0000313" key="1">
    <source>
        <dbReference type="EMBL" id="KFG29705.1"/>
    </source>
</evidence>